<dbReference type="PANTHER" id="PTHR30558">
    <property type="entry name" value="EXBD MEMBRANE COMPONENT OF PMF-DRIVEN MACROMOLECULE IMPORT SYSTEM"/>
    <property type="match status" value="1"/>
</dbReference>
<evidence type="ECO:0000256" key="10">
    <source>
        <dbReference type="ARBA" id="ARBA00022989"/>
    </source>
</evidence>
<evidence type="ECO:0000256" key="1">
    <source>
        <dbReference type="ARBA" id="ARBA00003540"/>
    </source>
</evidence>
<feature type="transmembrane region" description="Helical" evidence="13">
    <location>
        <begin position="23"/>
        <end position="42"/>
    </location>
</feature>
<dbReference type="AlphaFoldDB" id="A0A4Q1KGV0"/>
<evidence type="ECO:0000256" key="8">
    <source>
        <dbReference type="ARBA" id="ARBA00022692"/>
    </source>
</evidence>
<dbReference type="Pfam" id="PF02472">
    <property type="entry name" value="ExbD"/>
    <property type="match status" value="1"/>
</dbReference>
<dbReference type="GO" id="GO:0005886">
    <property type="term" value="C:plasma membrane"/>
    <property type="evidence" value="ECO:0007669"/>
    <property type="project" value="UniProtKB-SubCell"/>
</dbReference>
<evidence type="ECO:0000313" key="15">
    <source>
        <dbReference type="Proteomes" id="UP000290958"/>
    </source>
</evidence>
<keyword evidence="11 13" id="KW-0472">Membrane</keyword>
<keyword evidence="10 13" id="KW-1133">Transmembrane helix</keyword>
<evidence type="ECO:0000256" key="6">
    <source>
        <dbReference type="ARBA" id="ARBA00022475"/>
    </source>
</evidence>
<name>A0A4Q1KGV0_9SPHN</name>
<keyword evidence="7" id="KW-0997">Cell inner membrane</keyword>
<keyword evidence="6" id="KW-1003">Cell membrane</keyword>
<keyword evidence="9 12" id="KW-0653">Protein transport</keyword>
<dbReference type="Proteomes" id="UP000290958">
    <property type="component" value="Unassembled WGS sequence"/>
</dbReference>
<organism evidence="14 15">
    <name type="scientific">Sphingobium fluviale</name>
    <dbReference type="NCBI Taxonomy" id="2506423"/>
    <lineage>
        <taxon>Bacteria</taxon>
        <taxon>Pseudomonadati</taxon>
        <taxon>Pseudomonadota</taxon>
        <taxon>Alphaproteobacteria</taxon>
        <taxon>Sphingomonadales</taxon>
        <taxon>Sphingomonadaceae</taxon>
        <taxon>Sphingobium</taxon>
    </lineage>
</organism>
<evidence type="ECO:0000256" key="2">
    <source>
        <dbReference type="ARBA" id="ARBA00004249"/>
    </source>
</evidence>
<evidence type="ECO:0000256" key="9">
    <source>
        <dbReference type="ARBA" id="ARBA00022927"/>
    </source>
</evidence>
<comment type="subcellular location">
    <subcellularLocation>
        <location evidence="2">Cell inner membrane</location>
        <topology evidence="2">Single-pass type II membrane protein</topology>
    </subcellularLocation>
    <subcellularLocation>
        <location evidence="12">Cell membrane</location>
        <topology evidence="12">Single-pass type II membrane protein</topology>
    </subcellularLocation>
</comment>
<evidence type="ECO:0000313" key="14">
    <source>
        <dbReference type="EMBL" id="RXR26463.1"/>
    </source>
</evidence>
<evidence type="ECO:0000256" key="7">
    <source>
        <dbReference type="ARBA" id="ARBA00022519"/>
    </source>
</evidence>
<comment type="similarity">
    <text evidence="3 12">Belongs to the ExbD/TolR family.</text>
</comment>
<gene>
    <name evidence="14" type="ORF">EQG66_12870</name>
</gene>
<reference evidence="15" key="1">
    <citation type="submission" date="2019-01" db="EMBL/GenBank/DDBJ databases">
        <title>Cytophagaceae bacterium strain CAR-16.</title>
        <authorList>
            <person name="Chen W.-M."/>
        </authorList>
    </citation>
    <scope>NUCLEOTIDE SEQUENCE [LARGE SCALE GENOMIC DNA]</scope>
    <source>
        <strain evidence="15">CHR27</strain>
    </source>
</reference>
<comment type="subunit">
    <text evidence="4">The accessory proteins ExbB and ExbD seem to form a complex with TonB.</text>
</comment>
<comment type="function">
    <text evidence="1">Involved in the TonB-dependent energy-dependent transport of various receptor-bound substrates.</text>
</comment>
<keyword evidence="5 12" id="KW-0813">Transport</keyword>
<evidence type="ECO:0000256" key="11">
    <source>
        <dbReference type="ARBA" id="ARBA00023136"/>
    </source>
</evidence>
<keyword evidence="8 12" id="KW-0812">Transmembrane</keyword>
<proteinExistence type="inferred from homology"/>
<keyword evidence="15" id="KW-1185">Reference proteome</keyword>
<dbReference type="PANTHER" id="PTHR30558:SF12">
    <property type="entry name" value="BIOPOLYMER TRANSPORT PROTEIN EXBD"/>
    <property type="match status" value="1"/>
</dbReference>
<accession>A0A4Q1KGV0</accession>
<dbReference type="GO" id="GO:0015031">
    <property type="term" value="P:protein transport"/>
    <property type="evidence" value="ECO:0007669"/>
    <property type="project" value="UniProtKB-KW"/>
</dbReference>
<evidence type="ECO:0000256" key="12">
    <source>
        <dbReference type="RuleBase" id="RU003879"/>
    </source>
</evidence>
<dbReference type="EMBL" id="SBKP01000015">
    <property type="protein sequence ID" value="RXR26463.1"/>
    <property type="molecule type" value="Genomic_DNA"/>
</dbReference>
<dbReference type="OrthoDB" id="9798629at2"/>
<evidence type="ECO:0000256" key="5">
    <source>
        <dbReference type="ARBA" id="ARBA00022448"/>
    </source>
</evidence>
<evidence type="ECO:0000256" key="4">
    <source>
        <dbReference type="ARBA" id="ARBA00011471"/>
    </source>
</evidence>
<evidence type="ECO:0000256" key="3">
    <source>
        <dbReference type="ARBA" id="ARBA00005811"/>
    </source>
</evidence>
<comment type="caution">
    <text evidence="14">The sequence shown here is derived from an EMBL/GenBank/DDBJ whole genome shotgun (WGS) entry which is preliminary data.</text>
</comment>
<protein>
    <submittedName>
        <fullName evidence="14">Biopolymer transporter ExbD</fullName>
    </submittedName>
</protein>
<sequence>MAISAGSGGGDDKPMADINTTPLVDVMLVLLIIFLIAVPVVVQTIELNLPKVPFEPTTTKPENVSLSINSGADGSCQVYWNMTKVNSDELLNRAVAKLKKDIEKAGGIANMTAEDLPEVHIRGDINTPWRCIGGTIYTMQLAGFPKVGFISQPDPGSIRVQRL</sequence>
<dbReference type="GO" id="GO:0022857">
    <property type="term" value="F:transmembrane transporter activity"/>
    <property type="evidence" value="ECO:0007669"/>
    <property type="project" value="InterPro"/>
</dbReference>
<dbReference type="RefSeq" id="WP_129405004.1">
    <property type="nucleotide sequence ID" value="NZ_SBKP01000015.1"/>
</dbReference>
<evidence type="ECO:0000256" key="13">
    <source>
        <dbReference type="SAM" id="Phobius"/>
    </source>
</evidence>
<dbReference type="InterPro" id="IPR003400">
    <property type="entry name" value="ExbD"/>
</dbReference>